<dbReference type="EMBL" id="JACHGT010000011">
    <property type="protein sequence ID" value="MBB6037227.1"/>
    <property type="molecule type" value="Genomic_DNA"/>
</dbReference>
<evidence type="ECO:0000256" key="3">
    <source>
        <dbReference type="ARBA" id="ARBA00023163"/>
    </source>
</evidence>
<dbReference type="SUPFAM" id="SSF46785">
    <property type="entry name" value="Winged helix' DNA-binding domain"/>
    <property type="match status" value="1"/>
</dbReference>
<protein>
    <submittedName>
        <fullName evidence="5">DNA-binding HxlR family transcriptional regulator</fullName>
    </submittedName>
</protein>
<organism evidence="5 6">
    <name type="scientific">Phytomonospora endophytica</name>
    <dbReference type="NCBI Taxonomy" id="714109"/>
    <lineage>
        <taxon>Bacteria</taxon>
        <taxon>Bacillati</taxon>
        <taxon>Actinomycetota</taxon>
        <taxon>Actinomycetes</taxon>
        <taxon>Micromonosporales</taxon>
        <taxon>Micromonosporaceae</taxon>
        <taxon>Phytomonospora</taxon>
    </lineage>
</organism>
<reference evidence="5 6" key="1">
    <citation type="submission" date="2020-08" db="EMBL/GenBank/DDBJ databases">
        <title>Genomic Encyclopedia of Type Strains, Phase IV (KMG-IV): sequencing the most valuable type-strain genomes for metagenomic binning, comparative biology and taxonomic classification.</title>
        <authorList>
            <person name="Goeker M."/>
        </authorList>
    </citation>
    <scope>NUCLEOTIDE SEQUENCE [LARGE SCALE GENOMIC DNA]</scope>
    <source>
        <strain evidence="5 6">YIM 65646</strain>
    </source>
</reference>
<evidence type="ECO:0000259" key="4">
    <source>
        <dbReference type="PROSITE" id="PS51118"/>
    </source>
</evidence>
<dbReference type="PROSITE" id="PS51118">
    <property type="entry name" value="HTH_HXLR"/>
    <property type="match status" value="1"/>
</dbReference>
<dbReference type="PANTHER" id="PTHR33204">
    <property type="entry name" value="TRANSCRIPTIONAL REGULATOR, MARR FAMILY"/>
    <property type="match status" value="1"/>
</dbReference>
<evidence type="ECO:0000313" key="6">
    <source>
        <dbReference type="Proteomes" id="UP000548476"/>
    </source>
</evidence>
<sequence length="149" mass="16605">MTTTAPPPMPVPSPGELPGEFVYDAALPNCPARQLLDQIGTRWSNLMLIAMTDGPRRYTELLRFVPGASRKMVTQTLRMLERNGMVERTITPTVPVRVDYALTGLGRSLLPLVWAVKVWAESHMDTVASAREDYDARETPPVSELNRRG</sequence>
<dbReference type="Proteomes" id="UP000548476">
    <property type="component" value="Unassembled WGS sequence"/>
</dbReference>
<dbReference type="PANTHER" id="PTHR33204:SF18">
    <property type="entry name" value="TRANSCRIPTIONAL REGULATORY PROTEIN"/>
    <property type="match status" value="1"/>
</dbReference>
<keyword evidence="1" id="KW-0805">Transcription regulation</keyword>
<evidence type="ECO:0000256" key="1">
    <source>
        <dbReference type="ARBA" id="ARBA00023015"/>
    </source>
</evidence>
<dbReference type="Pfam" id="PF01638">
    <property type="entry name" value="HxlR"/>
    <property type="match status" value="1"/>
</dbReference>
<keyword evidence="6" id="KW-1185">Reference proteome</keyword>
<dbReference type="Gene3D" id="1.10.10.10">
    <property type="entry name" value="Winged helix-like DNA-binding domain superfamily/Winged helix DNA-binding domain"/>
    <property type="match status" value="1"/>
</dbReference>
<keyword evidence="2 5" id="KW-0238">DNA-binding</keyword>
<proteinExistence type="predicted"/>
<keyword evidence="3" id="KW-0804">Transcription</keyword>
<comment type="caution">
    <text evidence="5">The sequence shown here is derived from an EMBL/GenBank/DDBJ whole genome shotgun (WGS) entry which is preliminary data.</text>
</comment>
<dbReference type="InterPro" id="IPR002577">
    <property type="entry name" value="HTH_HxlR"/>
</dbReference>
<accession>A0A841FV57</accession>
<dbReference type="AlphaFoldDB" id="A0A841FV57"/>
<dbReference type="InterPro" id="IPR036388">
    <property type="entry name" value="WH-like_DNA-bd_sf"/>
</dbReference>
<gene>
    <name evidence="5" type="ORF">HNR73_005100</name>
</gene>
<feature type="domain" description="HTH hxlR-type" evidence="4">
    <location>
        <begin position="30"/>
        <end position="128"/>
    </location>
</feature>
<dbReference type="GO" id="GO:0003677">
    <property type="term" value="F:DNA binding"/>
    <property type="evidence" value="ECO:0007669"/>
    <property type="project" value="UniProtKB-KW"/>
</dbReference>
<name>A0A841FV57_9ACTN</name>
<dbReference type="InterPro" id="IPR036390">
    <property type="entry name" value="WH_DNA-bd_sf"/>
</dbReference>
<evidence type="ECO:0000256" key="2">
    <source>
        <dbReference type="ARBA" id="ARBA00023125"/>
    </source>
</evidence>
<evidence type="ECO:0000313" key="5">
    <source>
        <dbReference type="EMBL" id="MBB6037227.1"/>
    </source>
</evidence>